<dbReference type="Pfam" id="PF24883">
    <property type="entry name" value="NPHP3_N"/>
    <property type="match status" value="1"/>
</dbReference>
<feature type="domain" description="GPI inositol-deacylase winged helix" evidence="2">
    <location>
        <begin position="200"/>
        <end position="282"/>
    </location>
</feature>
<feature type="domain" description="Nephrocystin 3-like N-terminal" evidence="3">
    <location>
        <begin position="1"/>
        <end position="91"/>
    </location>
</feature>
<dbReference type="AlphaFoldDB" id="A0A1J7IXS9"/>
<protein>
    <submittedName>
        <fullName evidence="4">WD40 repeat-like protein</fullName>
    </submittedName>
</protein>
<proteinExistence type="predicted"/>
<gene>
    <name evidence="4" type="ORF">CONLIGDRAFT_638330</name>
</gene>
<evidence type="ECO:0000313" key="4">
    <source>
        <dbReference type="EMBL" id="OIW22408.1"/>
    </source>
</evidence>
<dbReference type="InterPro" id="IPR056884">
    <property type="entry name" value="NPHP3-like_N"/>
</dbReference>
<dbReference type="SUPFAM" id="SSF50998">
    <property type="entry name" value="Quinoprotein alcohol dehydrogenase-like"/>
    <property type="match status" value="1"/>
</dbReference>
<dbReference type="Proteomes" id="UP000182658">
    <property type="component" value="Unassembled WGS sequence"/>
</dbReference>
<dbReference type="SMART" id="SM00320">
    <property type="entry name" value="WD40"/>
    <property type="match status" value="5"/>
</dbReference>
<dbReference type="InterPro" id="IPR036322">
    <property type="entry name" value="WD40_repeat_dom_sf"/>
</dbReference>
<keyword evidence="1" id="KW-0677">Repeat</keyword>
<dbReference type="EMBL" id="KV875115">
    <property type="protein sequence ID" value="OIW22408.1"/>
    <property type="molecule type" value="Genomic_DNA"/>
</dbReference>
<dbReference type="InterPro" id="IPR001680">
    <property type="entry name" value="WD40_rpt"/>
</dbReference>
<dbReference type="PANTHER" id="PTHR10039">
    <property type="entry name" value="AMELOGENIN"/>
    <property type="match status" value="1"/>
</dbReference>
<name>A0A1J7IXS9_9PEZI</name>
<dbReference type="InterPro" id="IPR054471">
    <property type="entry name" value="GPIID_WHD"/>
</dbReference>
<dbReference type="PANTHER" id="PTHR10039:SF16">
    <property type="entry name" value="GPI INOSITOL-DEACYLASE"/>
    <property type="match status" value="1"/>
</dbReference>
<dbReference type="OrthoDB" id="194358at2759"/>
<organism evidence="4 5">
    <name type="scientific">Coniochaeta ligniaria NRRL 30616</name>
    <dbReference type="NCBI Taxonomy" id="1408157"/>
    <lineage>
        <taxon>Eukaryota</taxon>
        <taxon>Fungi</taxon>
        <taxon>Dikarya</taxon>
        <taxon>Ascomycota</taxon>
        <taxon>Pezizomycotina</taxon>
        <taxon>Sordariomycetes</taxon>
        <taxon>Sordariomycetidae</taxon>
        <taxon>Coniochaetales</taxon>
        <taxon>Coniochaetaceae</taxon>
        <taxon>Coniochaeta</taxon>
    </lineage>
</organism>
<sequence length="1152" mass="128020">MAFQMARANPTIAESIWQLSRLGPPIDTRNAKSIWHNIFTGCIFHKSLTQPHYWVIDALDEAIEGTPLDEYFMLLSKIDDSIPLKVFITSRPSISLDNLFAGLPTITESVTPDDSLADIRLYVETSSATLPVNDSQQRKTLVNDLVGKSGGSFLWTVLVMKQLRDPSVVTVEDVHAVLEKVPEKMSELYISNLKKLESSPTKTLAKHIITWALCSVRPLTVDQMKDAIKLSLDTTLSRDLRTSLQHLCGQFLDVDKQSQIQVIHETARAFLTMETLDSELRVDLPEGHKMIATACLKHLTSDELKYSKRRRSAVTINKLSIADYACLRFSEHILRASSSSDELFNLLTEFFNTNVLSWIECVVQLRDLDCLIRTARHLTRYLQRRSKHVPMIGGDLGTWAVDLPRIVTQFGLNLLSNPTAIHTLIPPFCPRNSAIFRHFGYAEDGIKLIGAWKAGWDDRIFSISYHDTYATAVAALDQRFVVGLADGRLKVYRTSTCEELTTLVHGMSVSMLQFGATSKLLASVGLRSLKLWDTVAGKEIFGIRTDSQILALAFNETESLILLASSDKHISARNTTDGSLLYRFAWTDTFVEKDGGHHLNPNAAKISIEQQVMAVVYRSKPVQLWCLEKQRPIGACLRHSSNLKHNNAGHIVHSVVLNPNPAYQRLVVSYWDDGLVSFDTTTCRPVVEITAGLDKIAMTPNGKTIAGGDGTGSIKIYDSETLQFLHRVPIQGDPLTCIVFTTDSLRIIDVRGTQSNVWEAAILVSQDSYSSASEPSDSVHQSIDDMEAPLVDQSSEITTLHCCEENGIAFCGRTDGRVDTCSLDDPEKTMRNLYKHRGSFTGITCFDWASKPRIAVSADSSGHFRVMQITTGTRREWSAQQVLEAKSEQGCAIRQVLVNSTGSLVLVSTSESDSLWSVPTKERIAHIKAPKRTTWKWIVRASKSSQLLLVEDSAVKLYEWTDLTQLNICEDTSISTVQGVSNSSVSHVDTDAISIASDGNELVFAQKVTRYEHGQQVITPGANRPTTRVHLFDLSTLEHVTAVQPTVTGSSVVPTADVADIPDVDYIIGTVKRFNAWCLLFISRKGWVCSVELRSGSVDTFQKHFFIPSVWRTGNSSFNAKVRRNQDIVFAHNDGVIVVKNGLDIGEYVSII</sequence>
<evidence type="ECO:0000313" key="5">
    <source>
        <dbReference type="Proteomes" id="UP000182658"/>
    </source>
</evidence>
<dbReference type="InParanoid" id="A0A1J7IXS9"/>
<dbReference type="SUPFAM" id="SSF50978">
    <property type="entry name" value="WD40 repeat-like"/>
    <property type="match status" value="1"/>
</dbReference>
<evidence type="ECO:0000259" key="2">
    <source>
        <dbReference type="Pfam" id="PF22939"/>
    </source>
</evidence>
<dbReference type="Gene3D" id="2.130.10.10">
    <property type="entry name" value="YVTN repeat-like/Quinoprotein amine dehydrogenase"/>
    <property type="match status" value="3"/>
</dbReference>
<evidence type="ECO:0000259" key="3">
    <source>
        <dbReference type="Pfam" id="PF24883"/>
    </source>
</evidence>
<keyword evidence="5" id="KW-1185">Reference proteome</keyword>
<dbReference type="Pfam" id="PF22939">
    <property type="entry name" value="WHD_GPIID"/>
    <property type="match status" value="1"/>
</dbReference>
<accession>A0A1J7IXS9</accession>
<evidence type="ECO:0000256" key="1">
    <source>
        <dbReference type="ARBA" id="ARBA00022737"/>
    </source>
</evidence>
<dbReference type="InterPro" id="IPR015943">
    <property type="entry name" value="WD40/YVTN_repeat-like_dom_sf"/>
</dbReference>
<dbReference type="InterPro" id="IPR011047">
    <property type="entry name" value="Quinoprotein_ADH-like_sf"/>
</dbReference>
<reference evidence="4 5" key="1">
    <citation type="submission" date="2016-10" db="EMBL/GenBank/DDBJ databases">
        <title>Draft genome sequence of Coniochaeta ligniaria NRRL30616, a lignocellulolytic fungus for bioabatement of inhibitors in plant biomass hydrolysates.</title>
        <authorList>
            <consortium name="DOE Joint Genome Institute"/>
            <person name="Jimenez D.J."/>
            <person name="Hector R.E."/>
            <person name="Riley R."/>
            <person name="Sun H."/>
            <person name="Grigoriev I.V."/>
            <person name="Van Elsas J.D."/>
            <person name="Nichols N.N."/>
        </authorList>
    </citation>
    <scope>NUCLEOTIDE SEQUENCE [LARGE SCALE GENOMIC DNA]</scope>
    <source>
        <strain evidence="4 5">NRRL 30616</strain>
    </source>
</reference>